<keyword evidence="1" id="KW-0812">Transmembrane</keyword>
<reference evidence="2 3" key="1">
    <citation type="submission" date="2023-03" db="EMBL/GenBank/DDBJ databases">
        <title>Roseibium porphyridii sp. nov. and Roseibium rhodosorbium sp. nov. isolated from marine algae, Porphyridium cruentum and Rhodosorus marinus, respectively.</title>
        <authorList>
            <person name="Lee M.W."/>
            <person name="Choi B.J."/>
            <person name="Lee J.K."/>
            <person name="Choi D.G."/>
            <person name="Baek J.H."/>
            <person name="Bayburt H."/>
            <person name="Kim J.M."/>
            <person name="Han D.M."/>
            <person name="Kim K.H."/>
            <person name="Jeon C.O."/>
        </authorList>
    </citation>
    <scope>NUCLEOTIDE SEQUENCE [LARGE SCALE GENOMIC DNA]</scope>
    <source>
        <strain evidence="2 3">KMA01</strain>
    </source>
</reference>
<protein>
    <submittedName>
        <fullName evidence="2">DUF2182 domain-containing protein</fullName>
    </submittedName>
</protein>
<accession>A0ABY8F6B4</accession>
<feature type="transmembrane region" description="Helical" evidence="1">
    <location>
        <begin position="140"/>
        <end position="158"/>
    </location>
</feature>
<dbReference type="RefSeq" id="WP_265679810.1">
    <property type="nucleotide sequence ID" value="NZ_CP120863.1"/>
</dbReference>
<dbReference type="InterPro" id="IPR018688">
    <property type="entry name" value="PpoB2-like"/>
</dbReference>
<evidence type="ECO:0000313" key="3">
    <source>
        <dbReference type="Proteomes" id="UP001209803"/>
    </source>
</evidence>
<dbReference type="Proteomes" id="UP001209803">
    <property type="component" value="Chromosome"/>
</dbReference>
<dbReference type="Pfam" id="PF09948">
    <property type="entry name" value="PpoB2"/>
    <property type="match status" value="1"/>
</dbReference>
<feature type="transmembrane region" description="Helical" evidence="1">
    <location>
        <begin position="239"/>
        <end position="260"/>
    </location>
</feature>
<gene>
    <name evidence="2" type="ORF">K1718_02920</name>
</gene>
<feature type="transmembrane region" description="Helical" evidence="1">
    <location>
        <begin position="194"/>
        <end position="227"/>
    </location>
</feature>
<sequence>MKAIDRLLPGHKAMWLTFFASILVAWSVLFAMQAAVDPALKWQGSAAQFLLSLCSQSAADAGLGSAVVMWSLMALAMMAPTAFPALRTYSDLTHTEAAGTWSFAALGGGYLAIWLGFSVSAAVIQVWLASAGLLNPLGQVTSVFVNGGLLILAGVYQFSPLKEACLKACQSPLTFFMSHWKPGVSGAFQLGLRLGAVCLGCCWALMLLAFVAGTMNLAFMGLAMVLMTLEKLAQIGSRISAPLGVFLIVAGLTVVLLPLVTTQSV</sequence>
<name>A0ABY8F6B4_9HYPH</name>
<keyword evidence="3" id="KW-1185">Reference proteome</keyword>
<proteinExistence type="predicted"/>
<dbReference type="EMBL" id="CP120863">
    <property type="protein sequence ID" value="WFE90319.1"/>
    <property type="molecule type" value="Genomic_DNA"/>
</dbReference>
<feature type="transmembrane region" description="Helical" evidence="1">
    <location>
        <begin position="15"/>
        <end position="40"/>
    </location>
</feature>
<feature type="transmembrane region" description="Helical" evidence="1">
    <location>
        <begin position="103"/>
        <end position="128"/>
    </location>
</feature>
<evidence type="ECO:0000313" key="2">
    <source>
        <dbReference type="EMBL" id="WFE90319.1"/>
    </source>
</evidence>
<keyword evidence="1" id="KW-1133">Transmembrane helix</keyword>
<keyword evidence="1" id="KW-0472">Membrane</keyword>
<organism evidence="2 3">
    <name type="scientific">Roseibium porphyridii</name>
    <dbReference type="NCBI Taxonomy" id="2866279"/>
    <lineage>
        <taxon>Bacteria</taxon>
        <taxon>Pseudomonadati</taxon>
        <taxon>Pseudomonadota</taxon>
        <taxon>Alphaproteobacteria</taxon>
        <taxon>Hyphomicrobiales</taxon>
        <taxon>Stappiaceae</taxon>
        <taxon>Roseibium</taxon>
    </lineage>
</organism>
<evidence type="ECO:0000256" key="1">
    <source>
        <dbReference type="SAM" id="Phobius"/>
    </source>
</evidence>
<feature type="transmembrane region" description="Helical" evidence="1">
    <location>
        <begin position="61"/>
        <end position="83"/>
    </location>
</feature>